<dbReference type="Proteomes" id="UP000292347">
    <property type="component" value="Unassembled WGS sequence"/>
</dbReference>
<dbReference type="AlphaFoldDB" id="A0A4Q2IRU1"/>
<dbReference type="OrthoDB" id="6079986at2"/>
<proteinExistence type="inferred from homology"/>
<accession>A0A4Q2IRU1</accession>
<dbReference type="EMBL" id="SDPT01000003">
    <property type="protein sequence ID" value="RXZ30586.1"/>
    <property type="molecule type" value="Genomic_DNA"/>
</dbReference>
<gene>
    <name evidence="7" type="ORF">EO081_15620</name>
</gene>
<keyword evidence="5 6" id="KW-0472">Membrane</keyword>
<comment type="caution">
    <text evidence="6">Lacks conserved residue(s) required for the propagation of feature annotation.</text>
</comment>
<keyword evidence="6" id="KW-1003">Cell membrane</keyword>
<evidence type="ECO:0000256" key="5">
    <source>
        <dbReference type="ARBA" id="ARBA00023136"/>
    </source>
</evidence>
<dbReference type="PANTHER" id="PTHR23427:SF2">
    <property type="entry name" value="SURFEIT LOCUS PROTEIN 1"/>
    <property type="match status" value="1"/>
</dbReference>
<evidence type="ECO:0000313" key="8">
    <source>
        <dbReference type="Proteomes" id="UP000292347"/>
    </source>
</evidence>
<evidence type="ECO:0000256" key="1">
    <source>
        <dbReference type="ARBA" id="ARBA00004370"/>
    </source>
</evidence>
<protein>
    <recommendedName>
        <fullName evidence="6">SURF1-like protein</fullName>
    </recommendedName>
</protein>
<comment type="caution">
    <text evidence="7">The sequence shown here is derived from an EMBL/GenBank/DDBJ whole genome shotgun (WGS) entry which is preliminary data.</text>
</comment>
<sequence length="204" mass="21733">MRRLPAVATAAVLLAVAAMLALGFWQLHRRDQKEAMIARFTANAGKEVIPLPRAPTDDLLFRRVAARCVAVTGWSASAGRTGDGTPGWRHIAHCRTGPHTATFRADMGVGNDPKLRPSWQGGRVTGLLTQAPSGTPAIAAAFGARAAKVWMIVAEAPAPGLEPSHQPDPADVPNNHLAYAVQWFAFAAIAVAIYALALRHRRKG</sequence>
<dbReference type="PANTHER" id="PTHR23427">
    <property type="entry name" value="SURFEIT LOCUS PROTEIN"/>
    <property type="match status" value="1"/>
</dbReference>
<comment type="subcellular location">
    <subcellularLocation>
        <location evidence="6">Cell membrane</location>
        <topology evidence="6">Multi-pass membrane protein</topology>
    </subcellularLocation>
    <subcellularLocation>
        <location evidence="1">Membrane</location>
    </subcellularLocation>
</comment>
<keyword evidence="3 6" id="KW-0812">Transmembrane</keyword>
<dbReference type="InterPro" id="IPR045214">
    <property type="entry name" value="Surf1/Surf4"/>
</dbReference>
<evidence type="ECO:0000313" key="7">
    <source>
        <dbReference type="EMBL" id="RXZ30586.1"/>
    </source>
</evidence>
<keyword evidence="8" id="KW-1185">Reference proteome</keyword>
<feature type="transmembrane region" description="Helical" evidence="6">
    <location>
        <begin position="177"/>
        <end position="198"/>
    </location>
</feature>
<reference evidence="7 8" key="1">
    <citation type="submission" date="2019-01" db="EMBL/GenBank/DDBJ databases">
        <title>Sphingomonas mucosissima sp. nov. and Sphingomonas desiccabilis sp. nov., from biological soil crusts in the Colorado Plateau, USA.</title>
        <authorList>
            <person name="Zhu D."/>
        </authorList>
    </citation>
    <scope>NUCLEOTIDE SEQUENCE [LARGE SCALE GENOMIC DNA]</scope>
    <source>
        <strain evidence="7 8">CP1D</strain>
    </source>
</reference>
<evidence type="ECO:0000256" key="2">
    <source>
        <dbReference type="ARBA" id="ARBA00007165"/>
    </source>
</evidence>
<dbReference type="InterPro" id="IPR002994">
    <property type="entry name" value="Surf1/Shy1"/>
</dbReference>
<name>A0A4Q2IRU1_9SPHN</name>
<organism evidence="7 8">
    <name type="scientific">Sphingomonas desiccabilis</name>
    <dbReference type="NCBI Taxonomy" id="429134"/>
    <lineage>
        <taxon>Bacteria</taxon>
        <taxon>Pseudomonadati</taxon>
        <taxon>Pseudomonadota</taxon>
        <taxon>Alphaproteobacteria</taxon>
        <taxon>Sphingomonadales</taxon>
        <taxon>Sphingomonadaceae</taxon>
        <taxon>Sphingomonas</taxon>
    </lineage>
</organism>
<evidence type="ECO:0000256" key="6">
    <source>
        <dbReference type="RuleBase" id="RU363076"/>
    </source>
</evidence>
<dbReference type="CDD" id="cd06662">
    <property type="entry name" value="SURF1"/>
    <property type="match status" value="1"/>
</dbReference>
<dbReference type="GO" id="GO:0005886">
    <property type="term" value="C:plasma membrane"/>
    <property type="evidence" value="ECO:0007669"/>
    <property type="project" value="UniProtKB-SubCell"/>
</dbReference>
<evidence type="ECO:0000256" key="3">
    <source>
        <dbReference type="ARBA" id="ARBA00022692"/>
    </source>
</evidence>
<dbReference type="RefSeq" id="WP_129343202.1">
    <property type="nucleotide sequence ID" value="NZ_JACIDD010000003.1"/>
</dbReference>
<dbReference type="Pfam" id="PF02104">
    <property type="entry name" value="SURF1"/>
    <property type="match status" value="1"/>
</dbReference>
<evidence type="ECO:0000256" key="4">
    <source>
        <dbReference type="ARBA" id="ARBA00022989"/>
    </source>
</evidence>
<keyword evidence="4 6" id="KW-1133">Transmembrane helix</keyword>
<comment type="similarity">
    <text evidence="2 6">Belongs to the SURF1 family.</text>
</comment>